<protein>
    <recommendedName>
        <fullName evidence="1">DUF5683 domain-containing protein</fullName>
    </recommendedName>
</protein>
<dbReference type="EMBL" id="JACIJO010000005">
    <property type="protein sequence ID" value="MBB6328756.1"/>
    <property type="molecule type" value="Genomic_DNA"/>
</dbReference>
<feature type="domain" description="DUF5683" evidence="1">
    <location>
        <begin position="58"/>
        <end position="201"/>
    </location>
</feature>
<sequence length="201" mass="23085">MKTLNFHKSLTFKAPWNFMGLLVLCLFLNYSTFAQQAEVEKRPASEKKVKPDYSNLPKDPRKATLLSAILPGAGQVYNNKAWKVPLIYAGIMTDVYFIKFNNRRYQVFRQALFDFDDGISNDFPNLNREALVRNVDYWRRNRDLCYLLIAGIYALNLIDANVDAHLSGFDVSDDLALGIEPHFERFSANNNSMGVSLKLKF</sequence>
<name>A0A841MXI6_9BACT</name>
<dbReference type="RefSeq" id="WP_394353581.1">
    <property type="nucleotide sequence ID" value="NZ_JACIJO010000005.1"/>
</dbReference>
<reference evidence="2 3" key="1">
    <citation type="submission" date="2020-08" db="EMBL/GenBank/DDBJ databases">
        <title>Genomic Encyclopedia of Type Strains, Phase IV (KMG-IV): sequencing the most valuable type-strain genomes for metagenomic binning, comparative biology and taxonomic classification.</title>
        <authorList>
            <person name="Goeker M."/>
        </authorList>
    </citation>
    <scope>NUCLEOTIDE SEQUENCE [LARGE SCALE GENOMIC DNA]</scope>
    <source>
        <strain evidence="2 3">DSM 102044</strain>
    </source>
</reference>
<evidence type="ECO:0000313" key="2">
    <source>
        <dbReference type="EMBL" id="MBB6328756.1"/>
    </source>
</evidence>
<evidence type="ECO:0000313" key="3">
    <source>
        <dbReference type="Proteomes" id="UP000588604"/>
    </source>
</evidence>
<dbReference type="InterPro" id="IPR043738">
    <property type="entry name" value="DUF5683"/>
</dbReference>
<dbReference type="Pfam" id="PF18935">
    <property type="entry name" value="DUF5683"/>
    <property type="match status" value="1"/>
</dbReference>
<dbReference type="AlphaFoldDB" id="A0A841MXI6"/>
<organism evidence="2 3">
    <name type="scientific">Algoriphagus iocasae</name>
    <dbReference type="NCBI Taxonomy" id="1836499"/>
    <lineage>
        <taxon>Bacteria</taxon>
        <taxon>Pseudomonadati</taxon>
        <taxon>Bacteroidota</taxon>
        <taxon>Cytophagia</taxon>
        <taxon>Cytophagales</taxon>
        <taxon>Cyclobacteriaceae</taxon>
        <taxon>Algoriphagus</taxon>
    </lineage>
</organism>
<keyword evidence="3" id="KW-1185">Reference proteome</keyword>
<comment type="caution">
    <text evidence="2">The sequence shown here is derived from an EMBL/GenBank/DDBJ whole genome shotgun (WGS) entry which is preliminary data.</text>
</comment>
<dbReference type="Proteomes" id="UP000588604">
    <property type="component" value="Unassembled WGS sequence"/>
</dbReference>
<proteinExistence type="predicted"/>
<accession>A0A841MXI6</accession>
<gene>
    <name evidence="2" type="ORF">FHS59_004415</name>
</gene>
<evidence type="ECO:0000259" key="1">
    <source>
        <dbReference type="Pfam" id="PF18935"/>
    </source>
</evidence>